<accession>A0A1W0E529</accession>
<keyword evidence="1" id="KW-0812">Transmembrane</keyword>
<protein>
    <submittedName>
        <fullName evidence="2">Uncharacterized protein</fullName>
    </submittedName>
</protein>
<reference evidence="2 3" key="1">
    <citation type="journal article" date="2017" name="Environ. Microbiol.">
        <title>Decay of the glycolytic pathway and adaptation to intranuclear parasitism within Enterocytozoonidae microsporidia.</title>
        <authorList>
            <person name="Wiredu Boakye D."/>
            <person name="Jaroenlak P."/>
            <person name="Prachumwat A."/>
            <person name="Williams T.A."/>
            <person name="Bateman K.S."/>
            <person name="Itsathitphaisarn O."/>
            <person name="Sritunyalucksana K."/>
            <person name="Paszkiewicz K.H."/>
            <person name="Moore K.A."/>
            <person name="Stentiford G.D."/>
            <person name="Williams B.A."/>
        </authorList>
    </citation>
    <scope>NUCLEOTIDE SEQUENCE [LARGE SCALE GENOMIC DNA]</scope>
    <source>
        <strain evidence="2 3">TH1</strain>
    </source>
</reference>
<feature type="transmembrane region" description="Helical" evidence="1">
    <location>
        <begin position="6"/>
        <end position="30"/>
    </location>
</feature>
<keyword evidence="3" id="KW-1185">Reference proteome</keyword>
<sequence>MKLYSHFMFNILTNILYYYIKLLTNILYYYKILIGNKIMLRINFNIFLSFSLNIDFYIFNFLNTIFSFI</sequence>
<proteinExistence type="predicted"/>
<dbReference type="VEuPathDB" id="MicrosporidiaDB:EHP00_2221"/>
<comment type="caution">
    <text evidence="2">The sequence shown here is derived from an EMBL/GenBank/DDBJ whole genome shotgun (WGS) entry which is preliminary data.</text>
</comment>
<evidence type="ECO:0000256" key="1">
    <source>
        <dbReference type="SAM" id="Phobius"/>
    </source>
</evidence>
<feature type="transmembrane region" description="Helical" evidence="1">
    <location>
        <begin position="42"/>
        <end position="62"/>
    </location>
</feature>
<evidence type="ECO:0000313" key="3">
    <source>
        <dbReference type="Proteomes" id="UP000192758"/>
    </source>
</evidence>
<dbReference type="EMBL" id="MNPJ01000021">
    <property type="protein sequence ID" value="OQS54302.1"/>
    <property type="molecule type" value="Genomic_DNA"/>
</dbReference>
<keyword evidence="1" id="KW-1133">Transmembrane helix</keyword>
<dbReference type="Proteomes" id="UP000192758">
    <property type="component" value="Unassembled WGS sequence"/>
</dbReference>
<evidence type="ECO:0000313" key="2">
    <source>
        <dbReference type="EMBL" id="OQS54302.1"/>
    </source>
</evidence>
<dbReference type="AlphaFoldDB" id="A0A1W0E529"/>
<name>A0A1W0E529_9MICR</name>
<organism evidence="2 3">
    <name type="scientific">Ecytonucleospora hepatopenaei</name>
    <dbReference type="NCBI Taxonomy" id="646526"/>
    <lineage>
        <taxon>Eukaryota</taxon>
        <taxon>Fungi</taxon>
        <taxon>Fungi incertae sedis</taxon>
        <taxon>Microsporidia</taxon>
        <taxon>Enterocytozoonidae</taxon>
        <taxon>Ecytonucleospora</taxon>
    </lineage>
</organism>
<keyword evidence="1" id="KW-0472">Membrane</keyword>
<gene>
    <name evidence="2" type="ORF">EHP00_2221</name>
</gene>